<dbReference type="InterPro" id="IPR036866">
    <property type="entry name" value="RibonucZ/Hydroxyglut_hydro"/>
</dbReference>
<proteinExistence type="inferred from homology"/>
<dbReference type="InterPro" id="IPR001279">
    <property type="entry name" value="Metallo-B-lactamas"/>
</dbReference>
<dbReference type="Pfam" id="PF10996">
    <property type="entry name" value="Beta-Casp"/>
    <property type="match status" value="1"/>
</dbReference>
<comment type="subcellular location">
    <subcellularLocation>
        <location evidence="1 4">Nucleus</location>
    </subcellularLocation>
</comment>
<sequence>MSITITPISAHPLPPTYLLTVDNAQILLDCGSYDKGREATLPAASTSSANDANIDEPTTIQVTEYLSTLRKLAPSLNLVLLSHPLLTSLGLLPFLRARCGLRCPVYGTLPTREMGRYAVEEWVEARSAAEKNQIRYEALEQASSASKRKDAAVAHATATKKRKGKAMTKVAEVVVGEDVMVVKEQEVDGDADMKDGAVIEQEDRDKSQDPWSDAWKLTTQEIRDAFLAINAVRWTQPIHLTGPLKGYTLVAHRSGHTLGGSLYTLRPSLSSSLSPASSASSLLYAPLFNHVKEHHLDPTSLLNAGNVDDNFRRMGVMIVGAERSKVVNIKRIDRERKMLDLITSTLRSGGSILLPTDPSARLFELLILLETHWQFANLGQQFPLCLISRTGREAVGFVRSLTEWMGGQIAGSGAEKLKFANLRIFSSLDEIATTIPPSLPKLILTVPSTLSYGYSRALFLDFARNPANLVLLTGLSEPGSLARWLAREVWEPQQEKGCKYGEGKVGKEVKMDQTIELEMKRKVYLEGDELEAHLETEREAAELVARQQAALERSRRMLQDNTGGESDDESDSEGEEADAAEEVNGAAIDEDQPMPVRRRRLGGFTGGAGAWDEFLDAETLAGSAGGQVFDIYVRGSYGVRSAAGGLPRFRMFPVVERKRRVDAYGEAIDVEGWLRRGQDDDPLSPNNAQVLGKRAREEKKEPELEEKPDPPHKYVVDRVEVPLQALLFVFDMEGLSDGRALKTILPQINPRKLVIVDGSSEAIQDLAGACKAVTSMTEDIYTPSLGETIKVGEETKNFSIRLGDSIMATLRLSRVEDYDVAYVSGIVHIDPESDLPVLERPTFADTASAPTALPAPDGTDTTITNGDSQLAPVEAEQGEAEEAMSEEQADPSILPPLKPSLFIGDLRLALLKERLAALKVPSEFTGEGILVCGPAPPEAFDFDFSGAAQRAGIDTRKGAKFVRDALLNEAMEASGGRVAVKKVGRGRLVLEGGPGETYFVVRRAVYALHAQAG</sequence>
<organism evidence="7 8">
    <name type="scientific">Rhodotorula toruloides</name>
    <name type="common">Yeast</name>
    <name type="synonym">Rhodosporidium toruloides</name>
    <dbReference type="NCBI Taxonomy" id="5286"/>
    <lineage>
        <taxon>Eukaryota</taxon>
        <taxon>Fungi</taxon>
        <taxon>Dikarya</taxon>
        <taxon>Basidiomycota</taxon>
        <taxon>Pucciniomycotina</taxon>
        <taxon>Microbotryomycetes</taxon>
        <taxon>Sporidiobolales</taxon>
        <taxon>Sporidiobolaceae</taxon>
        <taxon>Rhodotorula</taxon>
    </lineage>
</organism>
<reference evidence="7 8" key="1">
    <citation type="submission" date="2019-07" db="EMBL/GenBank/DDBJ databases">
        <title>Rhodotorula toruloides NBRC10032 genome sequencing.</title>
        <authorList>
            <person name="Shida Y."/>
            <person name="Takaku H."/>
            <person name="Ogasawara W."/>
            <person name="Mori K."/>
        </authorList>
    </citation>
    <scope>NUCLEOTIDE SEQUENCE [LARGE SCALE GENOMIC DNA]</scope>
    <source>
        <strain evidence="7 8">NBRC10032</strain>
    </source>
</reference>
<gene>
    <name evidence="7" type="ORF">Rt10032_c10g4246</name>
</gene>
<dbReference type="EMBL" id="BJWK01000010">
    <property type="protein sequence ID" value="GEM10229.1"/>
    <property type="molecule type" value="Genomic_DNA"/>
</dbReference>
<dbReference type="GO" id="GO:0005847">
    <property type="term" value="C:mRNA cleavage and polyadenylation specificity factor complex"/>
    <property type="evidence" value="ECO:0007669"/>
    <property type="project" value="InterPro"/>
</dbReference>
<feature type="compositionally biased region" description="Basic and acidic residues" evidence="5">
    <location>
        <begin position="694"/>
        <end position="711"/>
    </location>
</feature>
<dbReference type="Proteomes" id="UP000321518">
    <property type="component" value="Unassembled WGS sequence"/>
</dbReference>
<dbReference type="GO" id="GO:0003723">
    <property type="term" value="F:RNA binding"/>
    <property type="evidence" value="ECO:0007669"/>
    <property type="project" value="UniProtKB-KW"/>
</dbReference>
<dbReference type="Gene3D" id="3.60.15.10">
    <property type="entry name" value="Ribonuclease Z/Hydroxyacylglutathione hydrolase-like"/>
    <property type="match status" value="1"/>
</dbReference>
<dbReference type="InterPro" id="IPR025069">
    <property type="entry name" value="Cpsf2_C"/>
</dbReference>
<dbReference type="OrthoDB" id="64353at2759"/>
<evidence type="ECO:0000256" key="2">
    <source>
        <dbReference type="ARBA" id="ARBA00022664"/>
    </source>
</evidence>
<keyword evidence="4" id="KW-0694">RNA-binding</keyword>
<dbReference type="InterPro" id="IPR027075">
    <property type="entry name" value="CPSF2"/>
</dbReference>
<dbReference type="InterPro" id="IPR022712">
    <property type="entry name" value="Beta_Casp"/>
</dbReference>
<comment type="caution">
    <text evidence="7">The sequence shown here is derived from an EMBL/GenBank/DDBJ whole genome shotgun (WGS) entry which is preliminary data.</text>
</comment>
<dbReference type="AlphaFoldDB" id="A0A511KIM6"/>
<dbReference type="Pfam" id="PF13299">
    <property type="entry name" value="CPSF100_C"/>
    <property type="match status" value="1"/>
</dbReference>
<dbReference type="PANTHER" id="PTHR45922">
    <property type="entry name" value="CLEAVAGE AND POLYADENYLATION SPECIFICITY FACTOR SUBUNIT 2"/>
    <property type="match status" value="1"/>
</dbReference>
<evidence type="ECO:0000256" key="1">
    <source>
        <dbReference type="ARBA" id="ARBA00004123"/>
    </source>
</evidence>
<evidence type="ECO:0000313" key="8">
    <source>
        <dbReference type="Proteomes" id="UP000321518"/>
    </source>
</evidence>
<accession>A0A511KIM6</accession>
<dbReference type="SUPFAM" id="SSF56281">
    <property type="entry name" value="Metallo-hydrolase/oxidoreductase"/>
    <property type="match status" value="1"/>
</dbReference>
<keyword evidence="2 4" id="KW-0507">mRNA processing</keyword>
<evidence type="ECO:0000256" key="4">
    <source>
        <dbReference type="RuleBase" id="RU365006"/>
    </source>
</evidence>
<dbReference type="Pfam" id="PF16661">
    <property type="entry name" value="Lactamase_B_6"/>
    <property type="match status" value="2"/>
</dbReference>
<evidence type="ECO:0000313" key="7">
    <source>
        <dbReference type="EMBL" id="GEM10229.1"/>
    </source>
</evidence>
<feature type="compositionally biased region" description="Acidic residues" evidence="5">
    <location>
        <begin position="565"/>
        <end position="581"/>
    </location>
</feature>
<dbReference type="GO" id="GO:0006398">
    <property type="term" value="P:mRNA 3'-end processing by stem-loop binding and cleavage"/>
    <property type="evidence" value="ECO:0007669"/>
    <property type="project" value="InterPro"/>
</dbReference>
<evidence type="ECO:0000256" key="3">
    <source>
        <dbReference type="ARBA" id="ARBA00023242"/>
    </source>
</evidence>
<evidence type="ECO:0000259" key="6">
    <source>
        <dbReference type="SMART" id="SM01027"/>
    </source>
</evidence>
<feature type="domain" description="Beta-Casp" evidence="6">
    <location>
        <begin position="362"/>
        <end position="485"/>
    </location>
</feature>
<protein>
    <recommendedName>
        <fullName evidence="4">Cleavage and polyadenylation specificity factor subunit 2</fullName>
    </recommendedName>
    <alternativeName>
        <fullName evidence="4">Cleavage and polyadenylation specificity factor 100 kDa subunit</fullName>
    </alternativeName>
</protein>
<keyword evidence="3 4" id="KW-0539">Nucleus</keyword>
<dbReference type="SMART" id="SM01027">
    <property type="entry name" value="Beta-Casp"/>
    <property type="match status" value="1"/>
</dbReference>
<feature type="region of interest" description="Disordered" evidence="5">
    <location>
        <begin position="676"/>
        <end position="711"/>
    </location>
</feature>
<dbReference type="PANTHER" id="PTHR45922:SF1">
    <property type="entry name" value="CLEAVAGE AND POLYADENYLATION SPECIFICITY FACTOR SUBUNIT 2"/>
    <property type="match status" value="1"/>
</dbReference>
<name>A0A511KIM6_RHOTO</name>
<feature type="region of interest" description="Disordered" evidence="5">
    <location>
        <begin position="846"/>
        <end position="866"/>
    </location>
</feature>
<comment type="similarity">
    <text evidence="4">Belongs to the metallo-beta-lactamase superfamily. RNA-metabolizing metallo-beta-lactamase-like family. CPSF2/YSH1 subfamily.</text>
</comment>
<feature type="region of interest" description="Disordered" evidence="5">
    <location>
        <begin position="552"/>
        <end position="600"/>
    </location>
</feature>
<evidence type="ECO:0000256" key="5">
    <source>
        <dbReference type="SAM" id="MobiDB-lite"/>
    </source>
</evidence>